<feature type="signal peptide" evidence="11">
    <location>
        <begin position="1"/>
        <end position="22"/>
    </location>
</feature>
<dbReference type="AlphaFoldDB" id="A0A1H6FBA1"/>
<comment type="subcellular location">
    <subcellularLocation>
        <location evidence="1">Cell outer membrane</location>
        <topology evidence="1">Multi-pass membrane protein</topology>
    </subcellularLocation>
</comment>
<keyword evidence="7" id="KW-0406">Ion transport</keyword>
<dbReference type="Pfam" id="PF13609">
    <property type="entry name" value="Porin_4"/>
    <property type="match status" value="1"/>
</dbReference>
<evidence type="ECO:0000256" key="5">
    <source>
        <dbReference type="ARBA" id="ARBA00022692"/>
    </source>
</evidence>
<proteinExistence type="predicted"/>
<dbReference type="GO" id="GO:0046930">
    <property type="term" value="C:pore complex"/>
    <property type="evidence" value="ECO:0007669"/>
    <property type="project" value="UniProtKB-KW"/>
</dbReference>
<comment type="subunit">
    <text evidence="2">Homotrimer.</text>
</comment>
<dbReference type="SUPFAM" id="SSF56935">
    <property type="entry name" value="Porins"/>
    <property type="match status" value="1"/>
</dbReference>
<dbReference type="GO" id="GO:0015288">
    <property type="term" value="F:porin activity"/>
    <property type="evidence" value="ECO:0007669"/>
    <property type="project" value="UniProtKB-KW"/>
</dbReference>
<evidence type="ECO:0000256" key="6">
    <source>
        <dbReference type="ARBA" id="ARBA00022729"/>
    </source>
</evidence>
<evidence type="ECO:0000256" key="8">
    <source>
        <dbReference type="ARBA" id="ARBA00023114"/>
    </source>
</evidence>
<keyword evidence="6 11" id="KW-0732">Signal</keyword>
<keyword evidence="5" id="KW-0812">Transmembrane</keyword>
<evidence type="ECO:0000256" key="7">
    <source>
        <dbReference type="ARBA" id="ARBA00023065"/>
    </source>
</evidence>
<evidence type="ECO:0000256" key="9">
    <source>
        <dbReference type="ARBA" id="ARBA00023136"/>
    </source>
</evidence>
<keyword evidence="3" id="KW-0813">Transport</keyword>
<evidence type="ECO:0000256" key="1">
    <source>
        <dbReference type="ARBA" id="ARBA00004571"/>
    </source>
</evidence>
<evidence type="ECO:0000256" key="4">
    <source>
        <dbReference type="ARBA" id="ARBA00022452"/>
    </source>
</evidence>
<accession>A0A1H6FBA1</accession>
<protein>
    <recommendedName>
        <fullName evidence="12">Porin domain-containing protein</fullName>
    </recommendedName>
</protein>
<dbReference type="InterPro" id="IPR050298">
    <property type="entry name" value="Gram-neg_bact_OMP"/>
</dbReference>
<reference evidence="13 14" key="1">
    <citation type="submission" date="2016-10" db="EMBL/GenBank/DDBJ databases">
        <authorList>
            <person name="de Groot N.N."/>
        </authorList>
    </citation>
    <scope>NUCLEOTIDE SEQUENCE [LARGE SCALE GENOMIC DNA]</scope>
    <source>
        <strain evidence="13">MBHS1</strain>
    </source>
</reference>
<feature type="domain" description="Porin" evidence="12">
    <location>
        <begin position="8"/>
        <end position="325"/>
    </location>
</feature>
<dbReference type="InterPro" id="IPR033900">
    <property type="entry name" value="Gram_neg_porin_domain"/>
</dbReference>
<feature type="chain" id="PRO_5014809204" description="Porin domain-containing protein" evidence="11">
    <location>
        <begin position="23"/>
        <end position="341"/>
    </location>
</feature>
<dbReference type="GO" id="GO:0009279">
    <property type="term" value="C:cell outer membrane"/>
    <property type="evidence" value="ECO:0007669"/>
    <property type="project" value="UniProtKB-SubCell"/>
</dbReference>
<evidence type="ECO:0000313" key="14">
    <source>
        <dbReference type="Proteomes" id="UP000236724"/>
    </source>
</evidence>
<dbReference type="Gene3D" id="2.40.160.10">
    <property type="entry name" value="Porin"/>
    <property type="match status" value="1"/>
</dbReference>
<sequence length="341" mass="35793">MNKNLLSLAIIAAMSAPLAAQAEIKLSGTLQAEVGSLEVGNGDRQTVTSNTIGGHGSPNKMRFDVSHKLGGGLTAIARMDWSFGAFGNSGGTSNFTNREKYVGLKASMAYFKLGRLQGLYKTSTLGYDKWAGTGLQARHGGGGMSGGAYGHTGFINNALEVGFKASGFKGGLQYVAGENDTSGPNNTSNDGSYLGALQYGNKAWEVTAAVAHMNNDDHNIDGTNWKLAGKAKFGKMYMALHYESVELGDHNMGILAKGGNAEATDYLMGQIGYSIGRIDLNAWVAGIKAGDNAGSDATSYSLGAKYNFSKKANVYAGWHKADSDDDAIDNEAFVAGMRVGF</sequence>
<keyword evidence="9" id="KW-0472">Membrane</keyword>
<name>A0A1H6FBA1_9GAMM</name>
<dbReference type="EMBL" id="FMSV02000501">
    <property type="protein sequence ID" value="SEH06609.1"/>
    <property type="molecule type" value="Genomic_DNA"/>
</dbReference>
<dbReference type="GO" id="GO:0006811">
    <property type="term" value="P:monoatomic ion transport"/>
    <property type="evidence" value="ECO:0007669"/>
    <property type="project" value="UniProtKB-KW"/>
</dbReference>
<evidence type="ECO:0000256" key="2">
    <source>
        <dbReference type="ARBA" id="ARBA00011233"/>
    </source>
</evidence>
<keyword evidence="8" id="KW-0626">Porin</keyword>
<keyword evidence="14" id="KW-1185">Reference proteome</keyword>
<evidence type="ECO:0000259" key="12">
    <source>
        <dbReference type="Pfam" id="PF13609"/>
    </source>
</evidence>
<organism evidence="13 14">
    <name type="scientific">Candidatus Venteria ishoeyi</name>
    <dbReference type="NCBI Taxonomy" id="1899563"/>
    <lineage>
        <taxon>Bacteria</taxon>
        <taxon>Pseudomonadati</taxon>
        <taxon>Pseudomonadota</taxon>
        <taxon>Gammaproteobacteria</taxon>
        <taxon>Thiotrichales</taxon>
        <taxon>Thiotrichaceae</taxon>
        <taxon>Venteria</taxon>
    </lineage>
</organism>
<evidence type="ECO:0000313" key="13">
    <source>
        <dbReference type="EMBL" id="SEH06609.1"/>
    </source>
</evidence>
<dbReference type="PANTHER" id="PTHR34501:SF9">
    <property type="entry name" value="MAJOR OUTER MEMBRANE PROTEIN P.IA"/>
    <property type="match status" value="1"/>
</dbReference>
<dbReference type="InterPro" id="IPR023614">
    <property type="entry name" value="Porin_dom_sf"/>
</dbReference>
<evidence type="ECO:0000256" key="10">
    <source>
        <dbReference type="ARBA" id="ARBA00023237"/>
    </source>
</evidence>
<keyword evidence="10" id="KW-0998">Cell outer membrane</keyword>
<evidence type="ECO:0000256" key="3">
    <source>
        <dbReference type="ARBA" id="ARBA00022448"/>
    </source>
</evidence>
<dbReference type="PANTHER" id="PTHR34501">
    <property type="entry name" value="PROTEIN YDDL-RELATED"/>
    <property type="match status" value="1"/>
</dbReference>
<dbReference type="CDD" id="cd00342">
    <property type="entry name" value="gram_neg_porins"/>
    <property type="match status" value="1"/>
</dbReference>
<keyword evidence="4" id="KW-1134">Transmembrane beta strand</keyword>
<evidence type="ECO:0000256" key="11">
    <source>
        <dbReference type="SAM" id="SignalP"/>
    </source>
</evidence>
<dbReference type="Proteomes" id="UP000236724">
    <property type="component" value="Unassembled WGS sequence"/>
</dbReference>
<gene>
    <name evidence="13" type="ORF">MBHS_02473</name>
</gene>